<dbReference type="InParanoid" id="A0A1B7MJC1"/>
<dbReference type="Proteomes" id="UP000092154">
    <property type="component" value="Unassembled WGS sequence"/>
</dbReference>
<accession>A0A1B7MJC1</accession>
<dbReference type="AlphaFoldDB" id="A0A1B7MJC1"/>
<dbReference type="EMBL" id="KV448937">
    <property type="protein sequence ID" value="OAX32700.1"/>
    <property type="molecule type" value="Genomic_DNA"/>
</dbReference>
<organism evidence="2 3">
    <name type="scientific">Rhizopogon vinicolor AM-OR11-026</name>
    <dbReference type="NCBI Taxonomy" id="1314800"/>
    <lineage>
        <taxon>Eukaryota</taxon>
        <taxon>Fungi</taxon>
        <taxon>Dikarya</taxon>
        <taxon>Basidiomycota</taxon>
        <taxon>Agaricomycotina</taxon>
        <taxon>Agaricomycetes</taxon>
        <taxon>Agaricomycetidae</taxon>
        <taxon>Boletales</taxon>
        <taxon>Suillineae</taxon>
        <taxon>Rhizopogonaceae</taxon>
        <taxon>Rhizopogon</taxon>
    </lineage>
</organism>
<evidence type="ECO:0000313" key="3">
    <source>
        <dbReference type="Proteomes" id="UP000092154"/>
    </source>
</evidence>
<reference evidence="2 3" key="1">
    <citation type="submission" date="2016-06" db="EMBL/GenBank/DDBJ databases">
        <title>Comparative genomics of the ectomycorrhizal sister species Rhizopogon vinicolor and Rhizopogon vesiculosus (Basidiomycota: Boletales) reveals a divergence of the mating type B locus.</title>
        <authorList>
            <consortium name="DOE Joint Genome Institute"/>
            <person name="Mujic A.B."/>
            <person name="Kuo A."/>
            <person name="Tritt A."/>
            <person name="Lipzen A."/>
            <person name="Chen C."/>
            <person name="Johnson J."/>
            <person name="Sharma A."/>
            <person name="Barry K."/>
            <person name="Grigoriev I.V."/>
            <person name="Spatafora J.W."/>
        </authorList>
    </citation>
    <scope>NUCLEOTIDE SEQUENCE [LARGE SCALE GENOMIC DNA]</scope>
    <source>
        <strain evidence="2 3">AM-OR11-026</strain>
    </source>
</reference>
<gene>
    <name evidence="2" type="ORF">K503DRAFT_587764</name>
</gene>
<sequence>MRGTEGVGYVVFSDCCWWGRNLLGSGGAFCLLVSASSLEGVCWSSWSHDELDATVQLWLNLISSVYLSYLLFCIPYAFVQRAPCKPGLVLLRKHAAETCGNSICRNV</sequence>
<keyword evidence="1" id="KW-0472">Membrane</keyword>
<keyword evidence="1" id="KW-0812">Transmembrane</keyword>
<protein>
    <submittedName>
        <fullName evidence="2">Uncharacterized protein</fullName>
    </submittedName>
</protein>
<name>A0A1B7MJC1_9AGAM</name>
<evidence type="ECO:0000313" key="2">
    <source>
        <dbReference type="EMBL" id="OAX32700.1"/>
    </source>
</evidence>
<evidence type="ECO:0000256" key="1">
    <source>
        <dbReference type="SAM" id="Phobius"/>
    </source>
</evidence>
<keyword evidence="1" id="KW-1133">Transmembrane helix</keyword>
<proteinExistence type="predicted"/>
<feature type="transmembrane region" description="Helical" evidence="1">
    <location>
        <begin position="57"/>
        <end position="79"/>
    </location>
</feature>
<keyword evidence="3" id="KW-1185">Reference proteome</keyword>